<dbReference type="PROSITE" id="PS50883">
    <property type="entry name" value="EAL"/>
    <property type="match status" value="1"/>
</dbReference>
<dbReference type="Gene3D" id="3.30.70.270">
    <property type="match status" value="1"/>
</dbReference>
<dbReference type="InterPro" id="IPR050706">
    <property type="entry name" value="Cyclic-di-GMP_PDE-like"/>
</dbReference>
<dbReference type="PANTHER" id="PTHR33121">
    <property type="entry name" value="CYCLIC DI-GMP PHOSPHODIESTERASE PDEF"/>
    <property type="match status" value="1"/>
</dbReference>
<dbReference type="CDD" id="cd01949">
    <property type="entry name" value="GGDEF"/>
    <property type="match status" value="1"/>
</dbReference>
<feature type="domain" description="GGDEF" evidence="2">
    <location>
        <begin position="209"/>
        <end position="347"/>
    </location>
</feature>
<dbReference type="InterPro" id="IPR000160">
    <property type="entry name" value="GGDEF_dom"/>
</dbReference>
<dbReference type="InterPro" id="IPR043128">
    <property type="entry name" value="Rev_trsase/Diguanyl_cyclase"/>
</dbReference>
<comment type="caution">
    <text evidence="3">The sequence shown here is derived from an EMBL/GenBank/DDBJ whole genome shotgun (WGS) entry which is preliminary data.</text>
</comment>
<dbReference type="SMART" id="SM00267">
    <property type="entry name" value="GGDEF"/>
    <property type="match status" value="1"/>
</dbReference>
<dbReference type="Pfam" id="PF00563">
    <property type="entry name" value="EAL"/>
    <property type="match status" value="1"/>
</dbReference>
<dbReference type="Pfam" id="PF00990">
    <property type="entry name" value="GGDEF"/>
    <property type="match status" value="1"/>
</dbReference>
<reference evidence="3 4" key="1">
    <citation type="submission" date="2018-06" db="EMBL/GenBank/DDBJ databases">
        <title>Whole genome sequencing of a novel hydrocarbon degrading bacterial strain, PW21 isolated from oil contaminated produced water sample.</title>
        <authorList>
            <person name="Nagkirti P."/>
            <person name="Shaikh A."/>
            <person name="Gowdaman V."/>
            <person name="Engineer A.E."/>
            <person name="Dagar S."/>
            <person name="Dhakephalkar P.K."/>
        </authorList>
    </citation>
    <scope>NUCLEOTIDE SEQUENCE [LARGE SCALE GENOMIC DNA]</scope>
    <source>
        <strain evidence="3 4">PW21</strain>
    </source>
</reference>
<dbReference type="PANTHER" id="PTHR33121:SF79">
    <property type="entry name" value="CYCLIC DI-GMP PHOSPHODIESTERASE PDED-RELATED"/>
    <property type="match status" value="1"/>
</dbReference>
<sequence>MFTHVSLYSGRAVPIGEGVTLPMPGTAVAGNLATTGQTDRSAGRTIGELSAPVPQVDAADAVSLVERIFREHPQLRAVAVVGLEGPPALLSRSSLERQLSGRLGYGRALLSRAVAGDVVDAHSLRVDADLPLRDAAGMLLAQREWLRDDDVLVLHQDGTTGVASVAAIFREIGLVYQEIAMRDPLTGLPNRRMLDEHGTRLLATGTDPARVAVLYADLDGFKQVNDTLGHKAGDELLVAFARRLDGCVRPQDLIGRLGGDEFAVLLTDIDPEEATAVADRVVVAAQEKFTVEDHRVEVSASVGIALGSELTGDEPVYGVLDELLERADRAMFRAKRAGKSRVARWLRVEEAGAPGRRATLRRRLEHAIAHGDLHLHFQPKLDLRTGRVESVEALLRWTDEELGVISPGEAIPVAEVTGQIVALGEWVLRAACAQARAWQDAGRDWAVAVNVSPVQLAEPGLPEQVLAALEEAGIPPRLLQVEVTETAAIADLPLAIEQLHRLQEAGVSVHLDDFGVGYSSLGRMRSLPVSTLKIDQSIVSRIDSDEADAQLLSGVIKAAHTMGLTVVAEGVERTSQLDRLRELGCDVAQGYLISRPRPAGELETAP</sequence>
<dbReference type="SUPFAM" id="SSF141868">
    <property type="entry name" value="EAL domain-like"/>
    <property type="match status" value="1"/>
</dbReference>
<dbReference type="CDD" id="cd01948">
    <property type="entry name" value="EAL"/>
    <property type="match status" value="1"/>
</dbReference>
<proteinExistence type="predicted"/>
<evidence type="ECO:0000259" key="1">
    <source>
        <dbReference type="PROSITE" id="PS50883"/>
    </source>
</evidence>
<dbReference type="NCBIfam" id="TIGR00254">
    <property type="entry name" value="GGDEF"/>
    <property type="match status" value="1"/>
</dbReference>
<dbReference type="SMART" id="SM00052">
    <property type="entry name" value="EAL"/>
    <property type="match status" value="1"/>
</dbReference>
<accession>A0A2W5XWN7</accession>
<dbReference type="EMBL" id="QKWH01000001">
    <property type="protein sequence ID" value="PZR55008.1"/>
    <property type="molecule type" value="Genomic_DNA"/>
</dbReference>
<dbReference type="Proteomes" id="UP000248783">
    <property type="component" value="Unassembled WGS sequence"/>
</dbReference>
<name>A0A2W5XWN7_9MICO</name>
<evidence type="ECO:0000259" key="2">
    <source>
        <dbReference type="PROSITE" id="PS50887"/>
    </source>
</evidence>
<evidence type="ECO:0000313" key="4">
    <source>
        <dbReference type="Proteomes" id="UP000248783"/>
    </source>
</evidence>
<organism evidence="3 4">
    <name type="scientific">Xylanimonas oleitrophica</name>
    <dbReference type="NCBI Taxonomy" id="2607479"/>
    <lineage>
        <taxon>Bacteria</taxon>
        <taxon>Bacillati</taxon>
        <taxon>Actinomycetota</taxon>
        <taxon>Actinomycetes</taxon>
        <taxon>Micrococcales</taxon>
        <taxon>Promicromonosporaceae</taxon>
        <taxon>Xylanimonas</taxon>
    </lineage>
</organism>
<dbReference type="PROSITE" id="PS50887">
    <property type="entry name" value="GGDEF"/>
    <property type="match status" value="1"/>
</dbReference>
<protein>
    <submittedName>
        <fullName evidence="3">GGDEF domain-containing protein</fullName>
    </submittedName>
</protein>
<dbReference type="InterPro" id="IPR029787">
    <property type="entry name" value="Nucleotide_cyclase"/>
</dbReference>
<keyword evidence="4" id="KW-1185">Reference proteome</keyword>
<dbReference type="Gene3D" id="3.20.20.450">
    <property type="entry name" value="EAL domain"/>
    <property type="match status" value="1"/>
</dbReference>
<dbReference type="InterPro" id="IPR035919">
    <property type="entry name" value="EAL_sf"/>
</dbReference>
<dbReference type="AlphaFoldDB" id="A0A2W5XWN7"/>
<dbReference type="SUPFAM" id="SSF55073">
    <property type="entry name" value="Nucleotide cyclase"/>
    <property type="match status" value="1"/>
</dbReference>
<feature type="domain" description="EAL" evidence="1">
    <location>
        <begin position="357"/>
        <end position="606"/>
    </location>
</feature>
<dbReference type="InterPro" id="IPR001633">
    <property type="entry name" value="EAL_dom"/>
</dbReference>
<evidence type="ECO:0000313" key="3">
    <source>
        <dbReference type="EMBL" id="PZR55008.1"/>
    </source>
</evidence>
<dbReference type="FunFam" id="3.30.70.270:FF:000001">
    <property type="entry name" value="Diguanylate cyclase domain protein"/>
    <property type="match status" value="1"/>
</dbReference>
<gene>
    <name evidence="3" type="ORF">DNL40_01010</name>
</gene>
<dbReference type="GO" id="GO:0071111">
    <property type="term" value="F:cyclic-guanylate-specific phosphodiesterase activity"/>
    <property type="evidence" value="ECO:0007669"/>
    <property type="project" value="InterPro"/>
</dbReference>